<dbReference type="InterPro" id="IPR029068">
    <property type="entry name" value="Glyas_Bleomycin-R_OHBP_Dase"/>
</dbReference>
<keyword evidence="3" id="KW-1185">Reference proteome</keyword>
<sequence>MHGLHHLTLTVSDLEASVQWYVRVLGFTEVTRVRADGMHKSLLNRPDLPPISFVAHGDSAVVGAFDEHRVGLDHLSFAVADLAELQLWVSVLDQEGVAHGDVAAGRSGSVVSFRDPDGIALEFYTLV</sequence>
<evidence type="ECO:0000313" key="3">
    <source>
        <dbReference type="Proteomes" id="UP000475545"/>
    </source>
</evidence>
<feature type="domain" description="VOC" evidence="1">
    <location>
        <begin position="3"/>
        <end position="126"/>
    </location>
</feature>
<dbReference type="PROSITE" id="PS51819">
    <property type="entry name" value="VOC"/>
    <property type="match status" value="1"/>
</dbReference>
<dbReference type="Pfam" id="PF00903">
    <property type="entry name" value="Glyoxalase"/>
    <property type="match status" value="1"/>
</dbReference>
<dbReference type="InterPro" id="IPR037523">
    <property type="entry name" value="VOC_core"/>
</dbReference>
<reference evidence="2 3" key="1">
    <citation type="submission" date="2019-11" db="EMBL/GenBank/DDBJ databases">
        <title>Gordonia sp. nov., a novel actinobacterium isolated from mangrove soil in Hainan.</title>
        <authorList>
            <person name="Huang X."/>
            <person name="Xie Y."/>
            <person name="Chu X."/>
            <person name="Xiao K."/>
        </authorList>
    </citation>
    <scope>NUCLEOTIDE SEQUENCE [LARGE SCALE GENOMIC DNA]</scope>
    <source>
        <strain evidence="2 3">HNM0687</strain>
    </source>
</reference>
<dbReference type="SUPFAM" id="SSF54593">
    <property type="entry name" value="Glyoxalase/Bleomycin resistance protein/Dihydroxybiphenyl dioxygenase"/>
    <property type="match status" value="1"/>
</dbReference>
<dbReference type="Gene3D" id="3.10.180.10">
    <property type="entry name" value="2,3-Dihydroxybiphenyl 1,2-Dioxygenase, domain 1"/>
    <property type="match status" value="1"/>
</dbReference>
<dbReference type="InterPro" id="IPR050383">
    <property type="entry name" value="GlyoxalaseI/FosfomycinResist"/>
</dbReference>
<proteinExistence type="predicted"/>
<name>A0A6L7GMS9_9ACTN</name>
<dbReference type="PANTHER" id="PTHR21366:SF31">
    <property type="entry name" value="METALLOTHIOL TRANSFERASE FOSB"/>
    <property type="match status" value="1"/>
</dbReference>
<comment type="caution">
    <text evidence="2">The sequence shown here is derived from an EMBL/GenBank/DDBJ whole genome shotgun (WGS) entry which is preliminary data.</text>
</comment>
<evidence type="ECO:0000313" key="2">
    <source>
        <dbReference type="EMBL" id="MXP20902.1"/>
    </source>
</evidence>
<gene>
    <name evidence="2" type="ORF">GIY30_05970</name>
</gene>
<dbReference type="EMBL" id="WMBR01000001">
    <property type="protein sequence ID" value="MXP20902.1"/>
    <property type="molecule type" value="Genomic_DNA"/>
</dbReference>
<dbReference type="PANTHER" id="PTHR21366">
    <property type="entry name" value="GLYOXALASE FAMILY PROTEIN"/>
    <property type="match status" value="1"/>
</dbReference>
<accession>A0A6L7GMS9</accession>
<evidence type="ECO:0000259" key="1">
    <source>
        <dbReference type="PROSITE" id="PS51819"/>
    </source>
</evidence>
<dbReference type="InterPro" id="IPR004360">
    <property type="entry name" value="Glyas_Fos-R_dOase_dom"/>
</dbReference>
<organism evidence="2 3">
    <name type="scientific">Gordonia mangrovi</name>
    <dbReference type="NCBI Taxonomy" id="2665643"/>
    <lineage>
        <taxon>Bacteria</taxon>
        <taxon>Bacillati</taxon>
        <taxon>Actinomycetota</taxon>
        <taxon>Actinomycetes</taxon>
        <taxon>Mycobacteriales</taxon>
        <taxon>Gordoniaceae</taxon>
        <taxon>Gordonia</taxon>
    </lineage>
</organism>
<dbReference type="Proteomes" id="UP000475545">
    <property type="component" value="Unassembled WGS sequence"/>
</dbReference>
<dbReference type="AlphaFoldDB" id="A0A6L7GMS9"/>
<protein>
    <submittedName>
        <fullName evidence="2">VOC family protein</fullName>
    </submittedName>
</protein>